<dbReference type="Gene3D" id="3.40.50.1240">
    <property type="entry name" value="Phosphoglycerate mutase-like"/>
    <property type="match status" value="1"/>
</dbReference>
<organism evidence="1">
    <name type="scientific">mine drainage metagenome</name>
    <dbReference type="NCBI Taxonomy" id="410659"/>
    <lineage>
        <taxon>unclassified sequences</taxon>
        <taxon>metagenomes</taxon>
        <taxon>ecological metagenomes</taxon>
    </lineage>
</organism>
<dbReference type="AlphaFoldDB" id="E6PQY8"/>
<dbReference type="SUPFAM" id="SSF53254">
    <property type="entry name" value="Phosphoglycerate mutase-like"/>
    <property type="match status" value="1"/>
</dbReference>
<protein>
    <submittedName>
        <fullName evidence="1">Putative Phosphoglycerate/bisphosphoglycerate mutase</fullName>
    </submittedName>
</protein>
<dbReference type="Pfam" id="PF00300">
    <property type="entry name" value="His_Phos_1"/>
    <property type="match status" value="1"/>
</dbReference>
<dbReference type="InterPro" id="IPR013078">
    <property type="entry name" value="His_Pase_superF_clade-1"/>
</dbReference>
<proteinExistence type="predicted"/>
<accession>E6PQY8</accession>
<comment type="caution">
    <text evidence="1">The sequence shown here is derived from an EMBL/GenBank/DDBJ whole genome shotgun (WGS) entry which is preliminary data.</text>
</comment>
<evidence type="ECO:0000313" key="1">
    <source>
        <dbReference type="EMBL" id="CBH97343.1"/>
    </source>
</evidence>
<dbReference type="InterPro" id="IPR029033">
    <property type="entry name" value="His_PPase_superfam"/>
</dbReference>
<sequence length="166" mass="18172">MSPPLHVIFWRHAEAEDIDADADVKAASQADLRRALTRQGRRDASRVAAWIKAHVPKPWVVCTSPALRARQTAMALVDYPVDEPRLAPDCGVDDLLAVIADHDDAHSALVLCGHQPTMGSAALRWLSGCEQAFSLRKSGLVWVAERQRESASARMLRACISADLLD</sequence>
<name>E6PQY8_9ZZZZ</name>
<reference evidence="1" key="1">
    <citation type="submission" date="2009-10" db="EMBL/GenBank/DDBJ databases">
        <title>Diversity of trophic interactions inside an arsenic-rich microbial ecosystem.</title>
        <authorList>
            <person name="Bertin P.N."/>
            <person name="Heinrich-Salmeron A."/>
            <person name="Pelletier E."/>
            <person name="Goulhen-Chollet F."/>
            <person name="Arsene-Ploetze F."/>
            <person name="Gallien S."/>
            <person name="Calteau A."/>
            <person name="Vallenet D."/>
            <person name="Casiot C."/>
            <person name="Chane-Woon-Ming B."/>
            <person name="Giloteaux L."/>
            <person name="Barakat M."/>
            <person name="Bonnefoy V."/>
            <person name="Bruneel O."/>
            <person name="Chandler M."/>
            <person name="Cleiss J."/>
            <person name="Duran R."/>
            <person name="Elbaz-Poulichet F."/>
            <person name="Fonknechten N."/>
            <person name="Lauga B."/>
            <person name="Mornico D."/>
            <person name="Ortet P."/>
            <person name="Schaeffer C."/>
            <person name="Siguier P."/>
            <person name="Alexander Thil Smith A."/>
            <person name="Van Dorsselaer A."/>
            <person name="Weissenbach J."/>
            <person name="Medigue C."/>
            <person name="Le Paslier D."/>
        </authorList>
    </citation>
    <scope>NUCLEOTIDE SEQUENCE</scope>
</reference>
<gene>
    <name evidence="1" type="ORF">CARN2_2815</name>
</gene>
<dbReference type="EMBL" id="CABM01000042">
    <property type="protein sequence ID" value="CBH97343.1"/>
    <property type="molecule type" value="Genomic_DNA"/>
</dbReference>
<dbReference type="SMART" id="SM00855">
    <property type="entry name" value="PGAM"/>
    <property type="match status" value="1"/>
</dbReference>
<dbReference type="CDD" id="cd07067">
    <property type="entry name" value="HP_PGM_like"/>
    <property type="match status" value="1"/>
</dbReference>